<dbReference type="Proteomes" id="UP000248646">
    <property type="component" value="Unassembled WGS sequence"/>
</dbReference>
<protein>
    <submittedName>
        <fullName evidence="3">Putative amidohydrolase</fullName>
    </submittedName>
</protein>
<dbReference type="Gene3D" id="3.60.110.10">
    <property type="entry name" value="Carbon-nitrogen hydrolase"/>
    <property type="match status" value="1"/>
</dbReference>
<dbReference type="EMBL" id="QKZI01000001">
    <property type="protein sequence ID" value="PZX07630.1"/>
    <property type="molecule type" value="Genomic_DNA"/>
</dbReference>
<sequence length="259" mass="29527">MKVACVQLDIDFGNPQANFSKVEKKIREAALLGAKIVVLPEMWNTAYDLTRLNEIADVEGEQTKSLFKKLSKEYQISIVGGSVSTKKSGEFYNTMYVTNEAGEIVAEYDKAHLFKLMDEHHYLEAGNSKNLFDLAGIQMAGIICYDLRFPEWIRVHTLNGAKIVFVPAQWPDKRIDHWKILLQARAIENQCFIVAVNRVGSDPNNSFNGNSMIIAPWGEVLWVGGNEEMIQIVDVQIEQIEEVRTRIPVFSDRREELYK</sequence>
<dbReference type="PROSITE" id="PS01227">
    <property type="entry name" value="UPF0012"/>
    <property type="match status" value="1"/>
</dbReference>
<name>A0A2W7MLI0_9BACI</name>
<reference evidence="3 4" key="1">
    <citation type="submission" date="2018-06" db="EMBL/GenBank/DDBJ databases">
        <title>Genomic Encyclopedia of Type Strains, Phase IV (KMG-IV): sequencing the most valuable type-strain genomes for metagenomic binning, comparative biology and taxonomic classification.</title>
        <authorList>
            <person name="Goeker M."/>
        </authorList>
    </citation>
    <scope>NUCLEOTIDE SEQUENCE [LARGE SCALE GENOMIC DNA]</scope>
    <source>
        <strain evidence="3 4">DSM 5</strain>
    </source>
</reference>
<dbReference type="AlphaFoldDB" id="A0A2W7MLI0"/>
<dbReference type="CDD" id="cd07583">
    <property type="entry name" value="nitrilase_5"/>
    <property type="match status" value="1"/>
</dbReference>
<accession>A0A2W7MLI0</accession>
<comment type="caution">
    <text evidence="3">The sequence shown here is derived from an EMBL/GenBank/DDBJ whole genome shotgun (WGS) entry which is preliminary data.</text>
</comment>
<evidence type="ECO:0000259" key="2">
    <source>
        <dbReference type="PROSITE" id="PS50263"/>
    </source>
</evidence>
<evidence type="ECO:0000256" key="1">
    <source>
        <dbReference type="ARBA" id="ARBA00010613"/>
    </source>
</evidence>
<evidence type="ECO:0000313" key="3">
    <source>
        <dbReference type="EMBL" id="PZX07630.1"/>
    </source>
</evidence>
<dbReference type="GO" id="GO:0016787">
    <property type="term" value="F:hydrolase activity"/>
    <property type="evidence" value="ECO:0007669"/>
    <property type="project" value="UniProtKB-KW"/>
</dbReference>
<dbReference type="Pfam" id="PF00795">
    <property type="entry name" value="CN_hydrolase"/>
    <property type="match status" value="1"/>
</dbReference>
<dbReference type="RefSeq" id="WP_111438264.1">
    <property type="nucleotide sequence ID" value="NZ_QKZI01000001.1"/>
</dbReference>
<dbReference type="InterPro" id="IPR036526">
    <property type="entry name" value="C-N_Hydrolase_sf"/>
</dbReference>
<keyword evidence="4" id="KW-1185">Reference proteome</keyword>
<dbReference type="InterPro" id="IPR001110">
    <property type="entry name" value="UPF0012_CS"/>
</dbReference>
<dbReference type="SUPFAM" id="SSF56317">
    <property type="entry name" value="Carbon-nitrogen hydrolase"/>
    <property type="match status" value="1"/>
</dbReference>
<dbReference type="PANTHER" id="PTHR23088">
    <property type="entry name" value="NITRILASE-RELATED"/>
    <property type="match status" value="1"/>
</dbReference>
<gene>
    <name evidence="3" type="ORF">C7437_101750</name>
</gene>
<proteinExistence type="inferred from homology"/>
<keyword evidence="3" id="KW-0378">Hydrolase</keyword>
<dbReference type="OrthoDB" id="9811121at2"/>
<evidence type="ECO:0000313" key="4">
    <source>
        <dbReference type="Proteomes" id="UP000248646"/>
    </source>
</evidence>
<comment type="similarity">
    <text evidence="1">Belongs to the carbon-nitrogen hydrolase superfamily. NIT1/NIT2 family.</text>
</comment>
<dbReference type="InterPro" id="IPR003010">
    <property type="entry name" value="C-N_Hydrolase"/>
</dbReference>
<dbReference type="PANTHER" id="PTHR23088:SF27">
    <property type="entry name" value="DEAMINATED GLUTATHIONE AMIDASE"/>
    <property type="match status" value="1"/>
</dbReference>
<dbReference type="PROSITE" id="PS50263">
    <property type="entry name" value="CN_HYDROLASE"/>
    <property type="match status" value="1"/>
</dbReference>
<organism evidence="3 4">
    <name type="scientific">Psychrobacillus insolitus</name>
    <dbReference type="NCBI Taxonomy" id="1461"/>
    <lineage>
        <taxon>Bacteria</taxon>
        <taxon>Bacillati</taxon>
        <taxon>Bacillota</taxon>
        <taxon>Bacilli</taxon>
        <taxon>Bacillales</taxon>
        <taxon>Bacillaceae</taxon>
        <taxon>Psychrobacillus</taxon>
    </lineage>
</organism>
<feature type="domain" description="CN hydrolase" evidence="2">
    <location>
        <begin position="1"/>
        <end position="237"/>
    </location>
</feature>